<reference evidence="5" key="1">
    <citation type="submission" date="2018-05" db="EMBL/GenBank/DDBJ databases">
        <authorList>
            <person name="Lanie J.A."/>
            <person name="Ng W.-L."/>
            <person name="Kazmierczak K.M."/>
            <person name="Andrzejewski T.M."/>
            <person name="Davidsen T.M."/>
            <person name="Wayne K.J."/>
            <person name="Tettelin H."/>
            <person name="Glass J.I."/>
            <person name="Rusch D."/>
            <person name="Podicherti R."/>
            <person name="Tsui H.-C.T."/>
            <person name="Winkler M.E."/>
        </authorList>
    </citation>
    <scope>NUCLEOTIDE SEQUENCE</scope>
</reference>
<evidence type="ECO:0000256" key="3">
    <source>
        <dbReference type="ARBA" id="ARBA00013252"/>
    </source>
</evidence>
<evidence type="ECO:0000313" key="5">
    <source>
        <dbReference type="EMBL" id="SVC08943.1"/>
    </source>
</evidence>
<dbReference type="CDD" id="cd00488">
    <property type="entry name" value="PCD_DCoH"/>
    <property type="match status" value="1"/>
</dbReference>
<evidence type="ECO:0000256" key="4">
    <source>
        <dbReference type="ARBA" id="ARBA00023239"/>
    </source>
</evidence>
<dbReference type="AlphaFoldDB" id="A0A382JCW6"/>
<gene>
    <name evidence="5" type="ORF">METZ01_LOCUS261797</name>
</gene>
<dbReference type="PANTHER" id="PTHR12599:SF0">
    <property type="entry name" value="PTERIN-4-ALPHA-CARBINOLAMINE DEHYDRATASE"/>
    <property type="match status" value="1"/>
</dbReference>
<dbReference type="GO" id="GO:0006729">
    <property type="term" value="P:tetrahydrobiopterin biosynthetic process"/>
    <property type="evidence" value="ECO:0007669"/>
    <property type="project" value="InterPro"/>
</dbReference>
<dbReference type="PANTHER" id="PTHR12599">
    <property type="entry name" value="PTERIN-4-ALPHA-CARBINOLAMINE DEHYDRATASE"/>
    <property type="match status" value="1"/>
</dbReference>
<comment type="similarity">
    <text evidence="2">Belongs to the pterin-4-alpha-carbinolamine dehydratase family.</text>
</comment>
<keyword evidence="4" id="KW-0456">Lyase</keyword>
<accession>A0A382JCW6</accession>
<proteinExistence type="inferred from homology"/>
<dbReference type="Gene3D" id="3.30.1360.20">
    <property type="entry name" value="Transcriptional coactivator/pterin dehydratase"/>
    <property type="match status" value="1"/>
</dbReference>
<dbReference type="EMBL" id="UINC01072940">
    <property type="protein sequence ID" value="SVC08943.1"/>
    <property type="molecule type" value="Genomic_DNA"/>
</dbReference>
<organism evidence="5">
    <name type="scientific">marine metagenome</name>
    <dbReference type="NCBI Taxonomy" id="408172"/>
    <lineage>
        <taxon>unclassified sequences</taxon>
        <taxon>metagenomes</taxon>
        <taxon>ecological metagenomes</taxon>
    </lineage>
</organism>
<dbReference type="EC" id="4.2.1.96" evidence="3"/>
<dbReference type="InterPro" id="IPR036428">
    <property type="entry name" value="PCD_sf"/>
</dbReference>
<dbReference type="Pfam" id="PF01329">
    <property type="entry name" value="Pterin_4a"/>
    <property type="match status" value="1"/>
</dbReference>
<comment type="catalytic activity">
    <reaction evidence="1">
        <text>(4aS,6R)-4a-hydroxy-L-erythro-5,6,7,8-tetrahydrobiopterin = (6R)-L-erythro-6,7-dihydrobiopterin + H2O</text>
        <dbReference type="Rhea" id="RHEA:11920"/>
        <dbReference type="ChEBI" id="CHEBI:15377"/>
        <dbReference type="ChEBI" id="CHEBI:15642"/>
        <dbReference type="ChEBI" id="CHEBI:43120"/>
        <dbReference type="EC" id="4.2.1.96"/>
    </reaction>
</comment>
<dbReference type="GO" id="GO:0008124">
    <property type="term" value="F:4-alpha-hydroxytetrahydrobiopterin dehydratase activity"/>
    <property type="evidence" value="ECO:0007669"/>
    <property type="project" value="UniProtKB-EC"/>
</dbReference>
<sequence>MSNEKVYSEEEIIEKLIELPGWELRDGWLRRSFKTPGWPHTLMLVNAIGYRAEAGFHHPDLEVGWARVVVRLQTHSAGGITDKDFSLAREIEELSTWTPGEDSALEGFPKKWIR</sequence>
<dbReference type="InterPro" id="IPR001533">
    <property type="entry name" value="Pterin_deHydtase"/>
</dbReference>
<protein>
    <recommendedName>
        <fullName evidence="3">4a-hydroxytetrahydrobiopterin dehydratase</fullName>
        <ecNumber evidence="3">4.2.1.96</ecNumber>
    </recommendedName>
</protein>
<dbReference type="SUPFAM" id="SSF55248">
    <property type="entry name" value="PCD-like"/>
    <property type="match status" value="1"/>
</dbReference>
<evidence type="ECO:0000256" key="1">
    <source>
        <dbReference type="ARBA" id="ARBA00001554"/>
    </source>
</evidence>
<name>A0A382JCW6_9ZZZZ</name>
<evidence type="ECO:0000256" key="2">
    <source>
        <dbReference type="ARBA" id="ARBA00006472"/>
    </source>
</evidence>
<dbReference type="NCBIfam" id="NF002017">
    <property type="entry name" value="PRK00823.1-2"/>
    <property type="match status" value="1"/>
</dbReference>